<name>A0A3Q3GS96_9LABR</name>
<dbReference type="Ensembl" id="ENSLBET00000038729.1">
    <property type="protein sequence ID" value="ENSLBEP00000037192.1"/>
    <property type="gene ID" value="ENSLBEG00000027768.1"/>
</dbReference>
<feature type="region of interest" description="Disordered" evidence="1">
    <location>
        <begin position="75"/>
        <end position="106"/>
    </location>
</feature>
<feature type="region of interest" description="Disordered" evidence="1">
    <location>
        <begin position="668"/>
        <end position="697"/>
    </location>
</feature>
<feature type="region of interest" description="Disordered" evidence="1">
    <location>
        <begin position="187"/>
        <end position="239"/>
    </location>
</feature>
<organism evidence="2 3">
    <name type="scientific">Labrus bergylta</name>
    <name type="common">ballan wrasse</name>
    <dbReference type="NCBI Taxonomy" id="56723"/>
    <lineage>
        <taxon>Eukaryota</taxon>
        <taxon>Metazoa</taxon>
        <taxon>Chordata</taxon>
        <taxon>Craniata</taxon>
        <taxon>Vertebrata</taxon>
        <taxon>Euteleostomi</taxon>
        <taxon>Actinopterygii</taxon>
        <taxon>Neopterygii</taxon>
        <taxon>Teleostei</taxon>
        <taxon>Neoteleostei</taxon>
        <taxon>Acanthomorphata</taxon>
        <taxon>Eupercaria</taxon>
        <taxon>Labriformes</taxon>
        <taxon>Labridae</taxon>
        <taxon>Labrus</taxon>
    </lineage>
</organism>
<dbReference type="Gene3D" id="1.20.58.60">
    <property type="match status" value="1"/>
</dbReference>
<feature type="region of interest" description="Disordered" evidence="1">
    <location>
        <begin position="120"/>
        <end position="142"/>
    </location>
</feature>
<dbReference type="InParanoid" id="A0A3Q3GS96"/>
<dbReference type="Proteomes" id="UP000261660">
    <property type="component" value="Unplaced"/>
</dbReference>
<feature type="compositionally biased region" description="Basic and acidic residues" evidence="1">
    <location>
        <begin position="28"/>
        <end position="45"/>
    </location>
</feature>
<dbReference type="OrthoDB" id="9448174at2759"/>
<dbReference type="GeneTree" id="ENSGT00810000125473"/>
<feature type="compositionally biased region" description="Polar residues" evidence="1">
    <location>
        <begin position="188"/>
        <end position="201"/>
    </location>
</feature>
<dbReference type="AlphaFoldDB" id="A0A3Q3GS96"/>
<feature type="region of interest" description="Disordered" evidence="1">
    <location>
        <begin position="19"/>
        <end position="56"/>
    </location>
</feature>
<dbReference type="SUPFAM" id="SSF46966">
    <property type="entry name" value="Spectrin repeat"/>
    <property type="match status" value="1"/>
</dbReference>
<dbReference type="RefSeq" id="XP_020482635.1">
    <property type="nucleotide sequence ID" value="XM_020626979.3"/>
</dbReference>
<feature type="compositionally biased region" description="Basic and acidic residues" evidence="1">
    <location>
        <begin position="85"/>
        <end position="106"/>
    </location>
</feature>
<evidence type="ECO:0000313" key="3">
    <source>
        <dbReference type="Proteomes" id="UP000261660"/>
    </source>
</evidence>
<feature type="region of interest" description="Disordered" evidence="1">
    <location>
        <begin position="325"/>
        <end position="362"/>
    </location>
</feature>
<feature type="region of interest" description="Disordered" evidence="1">
    <location>
        <begin position="472"/>
        <end position="521"/>
    </location>
</feature>
<dbReference type="GeneID" id="109977129"/>
<keyword evidence="3" id="KW-1185">Reference proteome</keyword>
<feature type="compositionally biased region" description="Basic and acidic residues" evidence="1">
    <location>
        <begin position="214"/>
        <end position="238"/>
    </location>
</feature>
<evidence type="ECO:0000313" key="2">
    <source>
        <dbReference type="Ensembl" id="ENSLBEP00000037192.1"/>
    </source>
</evidence>
<reference evidence="2" key="1">
    <citation type="submission" date="2025-08" db="UniProtKB">
        <authorList>
            <consortium name="Ensembl"/>
        </authorList>
    </citation>
    <scope>IDENTIFICATION</scope>
</reference>
<feature type="compositionally biased region" description="Basic and acidic residues" evidence="1">
    <location>
        <begin position="476"/>
        <end position="516"/>
    </location>
</feature>
<feature type="compositionally biased region" description="Polar residues" evidence="1">
    <location>
        <begin position="346"/>
        <end position="362"/>
    </location>
</feature>
<proteinExistence type="predicted"/>
<protein>
    <submittedName>
        <fullName evidence="2">Centrosomal protein 68</fullName>
    </submittedName>
</protein>
<reference evidence="2" key="2">
    <citation type="submission" date="2025-09" db="UniProtKB">
        <authorList>
            <consortium name="Ensembl"/>
        </authorList>
    </citation>
    <scope>IDENTIFICATION</scope>
</reference>
<evidence type="ECO:0000256" key="1">
    <source>
        <dbReference type="SAM" id="MobiDB-lite"/>
    </source>
</evidence>
<accession>A0A3Q3GS96</accession>
<dbReference type="CTD" id="23177"/>
<sequence length="697" mass="78010">MEAEGCSQQWKMQLPEFKHRRCSSLASNDHERGLAERERDRDGPHKSVSMAPTSRYLTDRQYVMRKPLFAAEQHTSILKKTTREKHKEKEQHFSGSKREQNQKHTDSNFLTKARELVSPESFRLSHSDISTPSASREDLDSHMGVSELRSRLFDEELSFLSGSRSTQRRFTSSILEVQRLKPPMRPRLTSTVLHPTYTPLSGKSRGDQNPLRLGVREGEIGGDSRHYSSGGHSKEKTMSPHQANYWACAIPKSSPPSSGRHSAGWDPNKEYEALLDYTYPLKPGQVVSQWDSSDLQGDSLLQTDPNLQDSGIDLDYLCNSSSLSGLETGQTRRRGTPGEGLRTPDLQGSTKSSEGLPSGNGLSLTDPVGLSFDSLDSYTNTSGIKLYKGGGHHHHQYHAITSSALRRSTSVLPQSRYVCGELDEEFWPLPDQLEELQLLSRQVKEVTAKLRRPVTASWESLGPGNTSILSSITLTDKQDAENKELKGNNKEKEETGREERSASQTDDPRVSEEVRRSQGVSRSSLREVEALVEQLSGLTLPHRSSQEEQRQSDSLMQHIKVFCSHLEQLIQQLYAMSEKMELLAAPTVDISSVKSSLAEYQSFQREVSSHQPLVSCVLHTGRLLLSCINTTSPFLRDALLLIERESGVLENHTEHFFSSILSAMDSLTQPSPVQQSREEDSGPEGVHLVNRLHDMSV</sequence>